<evidence type="ECO:0000313" key="1">
    <source>
        <dbReference type="EMBL" id="TFK59080.1"/>
    </source>
</evidence>
<keyword evidence="2" id="KW-1185">Reference proteome</keyword>
<gene>
    <name evidence="1" type="ORF">BDN72DRAFT_906167</name>
</gene>
<dbReference type="Proteomes" id="UP000308600">
    <property type="component" value="Unassembled WGS sequence"/>
</dbReference>
<sequence length="87" mass="9643">MIADEVDDTARTQPPIDRLEERSYPSSEESLSGIQTENEDDSNSASTSQTSIIDDPNPSLTSQTLNADGTPKRPMNAFMIFAQRRRP</sequence>
<organism evidence="1 2">
    <name type="scientific">Pluteus cervinus</name>
    <dbReference type="NCBI Taxonomy" id="181527"/>
    <lineage>
        <taxon>Eukaryota</taxon>
        <taxon>Fungi</taxon>
        <taxon>Dikarya</taxon>
        <taxon>Basidiomycota</taxon>
        <taxon>Agaricomycotina</taxon>
        <taxon>Agaricomycetes</taxon>
        <taxon>Agaricomycetidae</taxon>
        <taxon>Agaricales</taxon>
        <taxon>Pluteineae</taxon>
        <taxon>Pluteaceae</taxon>
        <taxon>Pluteus</taxon>
    </lineage>
</organism>
<reference evidence="1 2" key="1">
    <citation type="journal article" date="2019" name="Nat. Ecol. Evol.">
        <title>Megaphylogeny resolves global patterns of mushroom evolution.</title>
        <authorList>
            <person name="Varga T."/>
            <person name="Krizsan K."/>
            <person name="Foldi C."/>
            <person name="Dima B."/>
            <person name="Sanchez-Garcia M."/>
            <person name="Sanchez-Ramirez S."/>
            <person name="Szollosi G.J."/>
            <person name="Szarkandi J.G."/>
            <person name="Papp V."/>
            <person name="Albert L."/>
            <person name="Andreopoulos W."/>
            <person name="Angelini C."/>
            <person name="Antonin V."/>
            <person name="Barry K.W."/>
            <person name="Bougher N.L."/>
            <person name="Buchanan P."/>
            <person name="Buyck B."/>
            <person name="Bense V."/>
            <person name="Catcheside P."/>
            <person name="Chovatia M."/>
            <person name="Cooper J."/>
            <person name="Damon W."/>
            <person name="Desjardin D."/>
            <person name="Finy P."/>
            <person name="Geml J."/>
            <person name="Haridas S."/>
            <person name="Hughes K."/>
            <person name="Justo A."/>
            <person name="Karasinski D."/>
            <person name="Kautmanova I."/>
            <person name="Kiss B."/>
            <person name="Kocsube S."/>
            <person name="Kotiranta H."/>
            <person name="LaButti K.M."/>
            <person name="Lechner B.E."/>
            <person name="Liimatainen K."/>
            <person name="Lipzen A."/>
            <person name="Lukacs Z."/>
            <person name="Mihaltcheva S."/>
            <person name="Morgado L.N."/>
            <person name="Niskanen T."/>
            <person name="Noordeloos M.E."/>
            <person name="Ohm R.A."/>
            <person name="Ortiz-Santana B."/>
            <person name="Ovrebo C."/>
            <person name="Racz N."/>
            <person name="Riley R."/>
            <person name="Savchenko A."/>
            <person name="Shiryaev A."/>
            <person name="Soop K."/>
            <person name="Spirin V."/>
            <person name="Szebenyi C."/>
            <person name="Tomsovsky M."/>
            <person name="Tulloss R.E."/>
            <person name="Uehling J."/>
            <person name="Grigoriev I.V."/>
            <person name="Vagvolgyi C."/>
            <person name="Papp T."/>
            <person name="Martin F.M."/>
            <person name="Miettinen O."/>
            <person name="Hibbett D.S."/>
            <person name="Nagy L.G."/>
        </authorList>
    </citation>
    <scope>NUCLEOTIDE SEQUENCE [LARGE SCALE GENOMIC DNA]</scope>
    <source>
        <strain evidence="1 2">NL-1719</strain>
    </source>
</reference>
<evidence type="ECO:0000313" key="2">
    <source>
        <dbReference type="Proteomes" id="UP000308600"/>
    </source>
</evidence>
<name>A0ACD3A063_9AGAR</name>
<protein>
    <submittedName>
        <fullName evidence="1">Uncharacterized protein</fullName>
    </submittedName>
</protein>
<proteinExistence type="predicted"/>
<dbReference type="EMBL" id="ML209087">
    <property type="protein sequence ID" value="TFK59080.1"/>
    <property type="molecule type" value="Genomic_DNA"/>
</dbReference>
<accession>A0ACD3A063</accession>